<evidence type="ECO:0000313" key="2">
    <source>
        <dbReference type="EMBL" id="MBC1333546.1"/>
    </source>
</evidence>
<protein>
    <submittedName>
        <fullName evidence="2">Uncharacterized protein</fullName>
    </submittedName>
</protein>
<evidence type="ECO:0000313" key="5">
    <source>
        <dbReference type="Proteomes" id="UP000532866"/>
    </source>
</evidence>
<dbReference type="EMBL" id="JAAROV010000009">
    <property type="protein sequence ID" value="MBC1318484.1"/>
    <property type="molecule type" value="Genomic_DNA"/>
</dbReference>
<dbReference type="Proteomes" id="UP000543379">
    <property type="component" value="Unassembled WGS sequence"/>
</dbReference>
<reference evidence="5 6" key="1">
    <citation type="submission" date="2020-03" db="EMBL/GenBank/DDBJ databases">
        <title>Soil Listeria distribution.</title>
        <authorList>
            <person name="Liao J."/>
            <person name="Wiedmann M."/>
        </authorList>
    </citation>
    <scope>NUCLEOTIDE SEQUENCE [LARGE SCALE GENOMIC DNA]</scope>
    <source>
        <strain evidence="3 8">FSL L7-1299</strain>
        <strain evidence="1 6">FSL L7-1816</strain>
        <strain evidence="2 5">FSL L7-1833</strain>
        <strain evidence="4 7">FSL L7-1850</strain>
    </source>
</reference>
<sequence length="122" mass="13912">MIETQTWTDVCTVETRSGKHSVNAYRMAHVPLVNQYFYFSGSPLAIVKAPTEKIAKEMLESYKKESVDQKQILSMSPMEAWFEYQSAMREKKGVVFDLVKELIRFEEGIPSILVLDDEGKGG</sequence>
<evidence type="ECO:0000313" key="8">
    <source>
        <dbReference type="Proteomes" id="UP000574104"/>
    </source>
</evidence>
<evidence type="ECO:0000313" key="4">
    <source>
        <dbReference type="EMBL" id="MBC2373744.1"/>
    </source>
</evidence>
<dbReference type="Proteomes" id="UP000532866">
    <property type="component" value="Unassembled WGS sequence"/>
</dbReference>
<gene>
    <name evidence="2" type="ORF">HB759_16495</name>
    <name evidence="1" type="ORF">HB811_17030</name>
    <name evidence="3" type="ORF">HB904_17850</name>
    <name evidence="4" type="ORF">HBP98_17165</name>
</gene>
<accession>A0A7X0WGQ4</accession>
<evidence type="ECO:0000313" key="7">
    <source>
        <dbReference type="Proteomes" id="UP000546244"/>
    </source>
</evidence>
<dbReference type="Proteomes" id="UP000574104">
    <property type="component" value="Unassembled WGS sequence"/>
</dbReference>
<organism evidence="2 5">
    <name type="scientific">Listeria booriae</name>
    <dbReference type="NCBI Taxonomy" id="1552123"/>
    <lineage>
        <taxon>Bacteria</taxon>
        <taxon>Bacillati</taxon>
        <taxon>Bacillota</taxon>
        <taxon>Bacilli</taxon>
        <taxon>Bacillales</taxon>
        <taxon>Listeriaceae</taxon>
        <taxon>Listeria</taxon>
    </lineage>
</organism>
<evidence type="ECO:0000313" key="1">
    <source>
        <dbReference type="EMBL" id="MBC1318484.1"/>
    </source>
</evidence>
<dbReference type="EMBL" id="JAARMV010000009">
    <property type="protein sequence ID" value="MBC2373744.1"/>
    <property type="molecule type" value="Genomic_DNA"/>
</dbReference>
<dbReference type="EMBL" id="JAARSH010000018">
    <property type="protein sequence ID" value="MBC1618044.1"/>
    <property type="molecule type" value="Genomic_DNA"/>
</dbReference>
<comment type="caution">
    <text evidence="2">The sequence shown here is derived from an EMBL/GenBank/DDBJ whole genome shotgun (WGS) entry which is preliminary data.</text>
</comment>
<evidence type="ECO:0000313" key="6">
    <source>
        <dbReference type="Proteomes" id="UP000543379"/>
    </source>
</evidence>
<evidence type="ECO:0000313" key="3">
    <source>
        <dbReference type="EMBL" id="MBC1618044.1"/>
    </source>
</evidence>
<dbReference type="Proteomes" id="UP000546244">
    <property type="component" value="Unassembled WGS sequence"/>
</dbReference>
<name>A0A7X0WGQ4_9LIST</name>
<dbReference type="RefSeq" id="WP_185375245.1">
    <property type="nucleotide sequence ID" value="NZ_JAARMV010000009.1"/>
</dbReference>
<proteinExistence type="predicted"/>
<dbReference type="AlphaFoldDB" id="A0A7X0WGQ4"/>
<dbReference type="EMBL" id="JAAROL010000011">
    <property type="protein sequence ID" value="MBC1333546.1"/>
    <property type="molecule type" value="Genomic_DNA"/>
</dbReference>